<gene>
    <name evidence="1" type="ORF">O0R46_02990</name>
</gene>
<keyword evidence="2" id="KW-1185">Reference proteome</keyword>
<accession>A0ABY7JRF8</accession>
<evidence type="ECO:0000313" key="1">
    <source>
        <dbReference type="EMBL" id="WAW15426.1"/>
    </source>
</evidence>
<dbReference type="RefSeq" id="WP_269312099.1">
    <property type="nucleotide sequence ID" value="NZ_CP114052.1"/>
</dbReference>
<dbReference type="EMBL" id="CP114052">
    <property type="protein sequence ID" value="WAW15426.1"/>
    <property type="molecule type" value="Genomic_DNA"/>
</dbReference>
<reference evidence="1" key="1">
    <citation type="submission" date="2022-12" db="EMBL/GenBank/DDBJ databases">
        <title>Peptostreptococcus.</title>
        <authorList>
            <person name="Lee S.H."/>
        </authorList>
    </citation>
    <scope>NUCLEOTIDE SEQUENCE</scope>
    <source>
        <strain evidence="1">CBA3647</strain>
    </source>
</reference>
<dbReference type="Proteomes" id="UP001164187">
    <property type="component" value="Chromosome"/>
</dbReference>
<proteinExistence type="predicted"/>
<dbReference type="InterPro" id="IPR019650">
    <property type="entry name" value="DUF2513"/>
</dbReference>
<sequence length="127" mass="14194">MKLNPDCMRDILIFAESIPYGRQSGIDLMCEQLTYTYEELDYTTIKLQEAGLLDVISSHKLNHVGLCTDRINGLTFNGHQILANIRNEKIWEPTKSIAKEIGATSVQALTQIASGVVTQIITKHLGY</sequence>
<protein>
    <submittedName>
        <fullName evidence="1">DUF2513 domain-containing protein</fullName>
    </submittedName>
</protein>
<organism evidence="1 2">
    <name type="scientific">Peptostreptococcus equinus</name>
    <dbReference type="NCBI Taxonomy" id="3003601"/>
    <lineage>
        <taxon>Bacteria</taxon>
        <taxon>Bacillati</taxon>
        <taxon>Bacillota</taxon>
        <taxon>Clostridia</taxon>
        <taxon>Peptostreptococcales</taxon>
        <taxon>Peptostreptococcaceae</taxon>
        <taxon>Peptostreptococcus</taxon>
    </lineage>
</organism>
<name>A0ABY7JRF8_9FIRM</name>
<evidence type="ECO:0000313" key="2">
    <source>
        <dbReference type="Proteomes" id="UP001164187"/>
    </source>
</evidence>
<dbReference type="Pfam" id="PF10711">
    <property type="entry name" value="DUF2513"/>
    <property type="match status" value="1"/>
</dbReference>